<reference evidence="2 3" key="1">
    <citation type="journal article" date="2019" name="Int. J. Syst. Evol. Microbiol.">
        <title>The Global Catalogue of Microorganisms (GCM) 10K type strain sequencing project: providing services to taxonomists for standard genome sequencing and annotation.</title>
        <authorList>
            <consortium name="The Broad Institute Genomics Platform"/>
            <consortium name="The Broad Institute Genome Sequencing Center for Infectious Disease"/>
            <person name="Wu L."/>
            <person name="Ma J."/>
        </authorList>
    </citation>
    <scope>NUCLEOTIDE SEQUENCE [LARGE SCALE GENOMIC DNA]</scope>
    <source>
        <strain evidence="2 3">DSM 29988</strain>
    </source>
</reference>
<evidence type="ECO:0000313" key="3">
    <source>
        <dbReference type="Proteomes" id="UP001596481"/>
    </source>
</evidence>
<gene>
    <name evidence="2" type="ORF">ACFQJC_00565</name>
</gene>
<dbReference type="AlphaFoldDB" id="A0ABD5Z9S7"/>
<dbReference type="InterPro" id="IPR036388">
    <property type="entry name" value="WH-like_DNA-bd_sf"/>
</dbReference>
<protein>
    <recommendedName>
        <fullName evidence="1">DUF7344 domain-containing protein</fullName>
    </recommendedName>
</protein>
<evidence type="ECO:0000259" key="1">
    <source>
        <dbReference type="Pfam" id="PF24035"/>
    </source>
</evidence>
<dbReference type="Proteomes" id="UP001596481">
    <property type="component" value="Unassembled WGS sequence"/>
</dbReference>
<feature type="domain" description="DUF7344" evidence="1">
    <location>
        <begin position="18"/>
        <end position="85"/>
    </location>
</feature>
<dbReference type="EMBL" id="JBHTAA010000001">
    <property type="protein sequence ID" value="MFC7201995.1"/>
    <property type="molecule type" value="Genomic_DNA"/>
</dbReference>
<keyword evidence="3" id="KW-1185">Reference proteome</keyword>
<proteinExistence type="predicted"/>
<organism evidence="2 3">
    <name type="scientific">Haloferax namakaokahaiae</name>
    <dbReference type="NCBI Taxonomy" id="1748331"/>
    <lineage>
        <taxon>Archaea</taxon>
        <taxon>Methanobacteriati</taxon>
        <taxon>Methanobacteriota</taxon>
        <taxon>Stenosarchaea group</taxon>
        <taxon>Halobacteria</taxon>
        <taxon>Halobacteriales</taxon>
        <taxon>Haloferacaceae</taxon>
        <taxon>Haloferax</taxon>
    </lineage>
</organism>
<dbReference type="SUPFAM" id="SSF46785">
    <property type="entry name" value="Winged helix' DNA-binding domain"/>
    <property type="match status" value="1"/>
</dbReference>
<comment type="caution">
    <text evidence="2">The sequence shown here is derived from an EMBL/GenBank/DDBJ whole genome shotgun (WGS) entry which is preliminary data.</text>
</comment>
<dbReference type="Pfam" id="PF24035">
    <property type="entry name" value="DUF7344"/>
    <property type="match status" value="1"/>
</dbReference>
<dbReference type="RefSeq" id="WP_390221301.1">
    <property type="nucleotide sequence ID" value="NZ_JBHTAA010000001.1"/>
</dbReference>
<dbReference type="InterPro" id="IPR055768">
    <property type="entry name" value="DUF7344"/>
</dbReference>
<evidence type="ECO:0000313" key="2">
    <source>
        <dbReference type="EMBL" id="MFC7201995.1"/>
    </source>
</evidence>
<name>A0ABD5Z9S7_9EURY</name>
<sequence>MPSLKSLTDHDELLNEAFDALGHEYRRRVLYRLAEDGELSGEFCSTPVLGEQTDPDILSLQLYHVHLPKLDTAGFIDWDRDGGSIRRGERFEAVVPLLEMLAEQDDRRV</sequence>
<dbReference type="InterPro" id="IPR036390">
    <property type="entry name" value="WH_DNA-bd_sf"/>
</dbReference>
<accession>A0ABD5Z9S7</accession>
<dbReference type="Gene3D" id="1.10.10.10">
    <property type="entry name" value="Winged helix-like DNA-binding domain superfamily/Winged helix DNA-binding domain"/>
    <property type="match status" value="1"/>
</dbReference>